<sequence length="61" mass="6888">MQTVLLTARGGGEEKLTTASNNVYPSQTGLIGMGFPRKLPKIRRMFQMRRFPLRAGRQLLP</sequence>
<dbReference type="EMBL" id="BSNZ01000003">
    <property type="protein sequence ID" value="GLQ83455.1"/>
    <property type="molecule type" value="Genomic_DNA"/>
</dbReference>
<reference evidence="2" key="1">
    <citation type="journal article" date="2019" name="Int. J. Syst. Evol. Microbiol.">
        <title>The Global Catalogue of Microorganisms (GCM) 10K type strain sequencing project: providing services to taxonomists for standard genome sequencing and annotation.</title>
        <authorList>
            <consortium name="The Broad Institute Genomics Platform"/>
            <consortium name="The Broad Institute Genome Sequencing Center for Infectious Disease"/>
            <person name="Wu L."/>
            <person name="Ma J."/>
        </authorList>
    </citation>
    <scope>NUCLEOTIDE SEQUENCE [LARGE SCALE GENOMIC DNA]</scope>
    <source>
        <strain evidence="2">NBRC 12467</strain>
    </source>
</reference>
<accession>A0AA37SE37</accession>
<comment type="caution">
    <text evidence="1">The sequence shown here is derived from an EMBL/GenBank/DDBJ whole genome shotgun (WGS) entry which is preliminary data.</text>
</comment>
<organism evidence="1 2">
    <name type="scientific">Gluconobacter sphaericus NBRC 12467</name>
    <dbReference type="NCBI Taxonomy" id="1307951"/>
    <lineage>
        <taxon>Bacteria</taxon>
        <taxon>Pseudomonadati</taxon>
        <taxon>Pseudomonadota</taxon>
        <taxon>Alphaproteobacteria</taxon>
        <taxon>Acetobacterales</taxon>
        <taxon>Acetobacteraceae</taxon>
        <taxon>Gluconobacter</taxon>
    </lineage>
</organism>
<evidence type="ECO:0000313" key="1">
    <source>
        <dbReference type="EMBL" id="GLQ83455.1"/>
    </source>
</evidence>
<protein>
    <submittedName>
        <fullName evidence="1">Uncharacterized protein</fullName>
    </submittedName>
</protein>
<proteinExistence type="predicted"/>
<name>A0AA37SE37_9PROT</name>
<dbReference type="AlphaFoldDB" id="A0AA37SE37"/>
<gene>
    <name evidence="1" type="ORF">GCM10007872_03630</name>
</gene>
<keyword evidence="2" id="KW-1185">Reference proteome</keyword>
<dbReference type="Proteomes" id="UP001156708">
    <property type="component" value="Unassembled WGS sequence"/>
</dbReference>
<evidence type="ECO:0000313" key="2">
    <source>
        <dbReference type="Proteomes" id="UP001156708"/>
    </source>
</evidence>